<dbReference type="RefSeq" id="WP_008870038.1">
    <property type="nucleotide sequence ID" value="NZ_ACJN02000002.1"/>
</dbReference>
<dbReference type="Proteomes" id="UP000005496">
    <property type="component" value="Unassembled WGS sequence"/>
</dbReference>
<dbReference type="OrthoDB" id="5497953at2"/>
<gene>
    <name evidence="2" type="ORF">Dthio_PD2093</name>
</gene>
<dbReference type="AlphaFoldDB" id="D6SPP4"/>
<name>D6SPP4_9BACT</name>
<dbReference type="EMBL" id="ACJN02000002">
    <property type="protein sequence ID" value="EFI34720.1"/>
    <property type="molecule type" value="Genomic_DNA"/>
</dbReference>
<feature type="region of interest" description="Disordered" evidence="1">
    <location>
        <begin position="186"/>
        <end position="230"/>
    </location>
</feature>
<sequence>MQIELIQKNLEEVENPGLETTDPRLMEISGLAQSGDYHGAAASAEALLQEDIYDVRLLGFFIYGLLFEKGPAGFGDVFASLAWFLENNWSATGPVKKRNKHAMTSFRWLFNQSLKKLQYEESFKGDTWQQWLAVTDSDDVEQALDTARELQKAMSECLEDEAEPLLDLLSKIVQWLRSFQPMVYREQESDPEEMQAEEQEPGAGEGQPESSQVSASKPASAPRTPESTTGGVWVEGSYHLLVLMKKLEIFQSLCQSQDYAKAAVVADDIMDSISQFDPKLYLPKLFSGFFMCLSANSQDILGYQEMKDSPEWQIMREYLNVDPDGFVES</sequence>
<proteinExistence type="predicted"/>
<feature type="compositionally biased region" description="Acidic residues" evidence="1">
    <location>
        <begin position="189"/>
        <end position="200"/>
    </location>
</feature>
<keyword evidence="3" id="KW-1185">Reference proteome</keyword>
<dbReference type="eggNOG" id="COG3515">
    <property type="taxonomic scope" value="Bacteria"/>
</dbReference>
<comment type="caution">
    <text evidence="2">The sequence shown here is derived from an EMBL/GenBank/DDBJ whole genome shotgun (WGS) entry which is preliminary data.</text>
</comment>
<evidence type="ECO:0000256" key="1">
    <source>
        <dbReference type="SAM" id="MobiDB-lite"/>
    </source>
</evidence>
<evidence type="ECO:0000313" key="2">
    <source>
        <dbReference type="EMBL" id="EFI34720.1"/>
    </source>
</evidence>
<reference evidence="2" key="1">
    <citation type="submission" date="2010-05" db="EMBL/GenBank/DDBJ databases">
        <title>The draft genome of Desulfonatronospira thiodismutans ASO3-1.</title>
        <authorList>
            <consortium name="US DOE Joint Genome Institute (JGI-PGF)"/>
            <person name="Lucas S."/>
            <person name="Copeland A."/>
            <person name="Lapidus A."/>
            <person name="Cheng J.-F."/>
            <person name="Bruce D."/>
            <person name="Goodwin L."/>
            <person name="Pitluck S."/>
            <person name="Chertkov O."/>
            <person name="Brettin T."/>
            <person name="Detter J.C."/>
            <person name="Han C."/>
            <person name="Land M.L."/>
            <person name="Hauser L."/>
            <person name="Kyrpides N."/>
            <person name="Mikhailova N."/>
            <person name="Muyzer G."/>
            <person name="Woyke T."/>
        </authorList>
    </citation>
    <scope>NUCLEOTIDE SEQUENCE [LARGE SCALE GENOMIC DNA]</scope>
    <source>
        <strain evidence="2">ASO3-1</strain>
    </source>
</reference>
<organism evidence="2 3">
    <name type="scientific">Desulfonatronospira thiodismutans ASO3-1</name>
    <dbReference type="NCBI Taxonomy" id="555779"/>
    <lineage>
        <taxon>Bacteria</taxon>
        <taxon>Pseudomonadati</taxon>
        <taxon>Thermodesulfobacteriota</taxon>
        <taxon>Desulfovibrionia</taxon>
        <taxon>Desulfovibrionales</taxon>
        <taxon>Desulfonatronovibrionaceae</taxon>
        <taxon>Desulfonatronospira</taxon>
    </lineage>
</organism>
<accession>D6SPP4</accession>
<protein>
    <submittedName>
        <fullName evidence="2">Uncharacterized protein</fullName>
    </submittedName>
</protein>
<dbReference type="NCBIfam" id="NF041244">
    <property type="entry name" value="IglI_fam"/>
    <property type="match status" value="1"/>
</dbReference>
<evidence type="ECO:0000313" key="3">
    <source>
        <dbReference type="Proteomes" id="UP000005496"/>
    </source>
</evidence>